<feature type="domain" description="N-acetyltransferase" evidence="1">
    <location>
        <begin position="1"/>
        <end position="160"/>
    </location>
</feature>
<dbReference type="KEGG" id="uam:UABAM_00999"/>
<dbReference type="AlphaFoldDB" id="A0A5S9F1K1"/>
<organism evidence="2 3">
    <name type="scientific">Uabimicrobium amorphum</name>
    <dbReference type="NCBI Taxonomy" id="2596890"/>
    <lineage>
        <taxon>Bacteria</taxon>
        <taxon>Pseudomonadati</taxon>
        <taxon>Planctomycetota</taxon>
        <taxon>Candidatus Uabimicrobiia</taxon>
        <taxon>Candidatus Uabimicrobiales</taxon>
        <taxon>Candidatus Uabimicrobiaceae</taxon>
        <taxon>Candidatus Uabimicrobium</taxon>
    </lineage>
</organism>
<name>A0A5S9F1K1_UABAM</name>
<evidence type="ECO:0000259" key="1">
    <source>
        <dbReference type="PROSITE" id="PS51186"/>
    </source>
</evidence>
<dbReference type="CDD" id="cd04301">
    <property type="entry name" value="NAT_SF"/>
    <property type="match status" value="1"/>
</dbReference>
<dbReference type="Proteomes" id="UP000326354">
    <property type="component" value="Chromosome"/>
</dbReference>
<protein>
    <submittedName>
        <fullName evidence="2">Acetyltransferase</fullName>
    </submittedName>
</protein>
<keyword evidence="3" id="KW-1185">Reference proteome</keyword>
<accession>A0A5S9F1K1</accession>
<dbReference type="RefSeq" id="WP_151966891.1">
    <property type="nucleotide sequence ID" value="NZ_AP019860.1"/>
</dbReference>
<dbReference type="InterPro" id="IPR052742">
    <property type="entry name" value="Mito_N-acetyltransferase"/>
</dbReference>
<dbReference type="InterPro" id="IPR000182">
    <property type="entry name" value="GNAT_dom"/>
</dbReference>
<dbReference type="InterPro" id="IPR016181">
    <property type="entry name" value="Acyl_CoA_acyltransferase"/>
</dbReference>
<gene>
    <name evidence="2" type="ORF">UABAM_00999</name>
</gene>
<dbReference type="SUPFAM" id="SSF55729">
    <property type="entry name" value="Acyl-CoA N-acyltransferases (Nat)"/>
    <property type="match status" value="1"/>
</dbReference>
<dbReference type="PANTHER" id="PTHR43138:SF1">
    <property type="entry name" value="N-ACETYLTRANSFERASE ACA1"/>
    <property type="match status" value="1"/>
</dbReference>
<dbReference type="PANTHER" id="PTHR43138">
    <property type="entry name" value="ACETYLTRANSFERASE, GNAT FAMILY"/>
    <property type="match status" value="1"/>
</dbReference>
<dbReference type="Gene3D" id="3.40.630.30">
    <property type="match status" value="1"/>
</dbReference>
<proteinExistence type="predicted"/>
<reference evidence="2 3" key="1">
    <citation type="submission" date="2019-08" db="EMBL/GenBank/DDBJ databases">
        <title>Complete genome sequence of Candidatus Uab amorphum.</title>
        <authorList>
            <person name="Shiratori T."/>
            <person name="Suzuki S."/>
            <person name="Kakizawa Y."/>
            <person name="Ishida K."/>
        </authorList>
    </citation>
    <scope>NUCLEOTIDE SEQUENCE [LARGE SCALE GENOMIC DNA]</scope>
    <source>
        <strain evidence="2 3">SRT547</strain>
    </source>
</reference>
<dbReference type="EMBL" id="AP019860">
    <property type="protein sequence ID" value="BBM82656.1"/>
    <property type="molecule type" value="Genomic_DNA"/>
</dbReference>
<keyword evidence="2" id="KW-0808">Transferase</keyword>
<evidence type="ECO:0000313" key="2">
    <source>
        <dbReference type="EMBL" id="BBM82656.1"/>
    </source>
</evidence>
<evidence type="ECO:0000313" key="3">
    <source>
        <dbReference type="Proteomes" id="UP000326354"/>
    </source>
</evidence>
<dbReference type="PROSITE" id="PS51186">
    <property type="entry name" value="GNAT"/>
    <property type="match status" value="1"/>
</dbReference>
<dbReference type="GO" id="GO:0016747">
    <property type="term" value="F:acyltransferase activity, transferring groups other than amino-acyl groups"/>
    <property type="evidence" value="ECO:0007669"/>
    <property type="project" value="InterPro"/>
</dbReference>
<dbReference type="Pfam" id="PF00583">
    <property type="entry name" value="Acetyltransf_1"/>
    <property type="match status" value="1"/>
</dbReference>
<dbReference type="OrthoDB" id="948250at2"/>
<sequence>MDIRIAQQHDWPQIWEILREAFATEATYVYSANISEEEAQKLWMDRTKATYVVRQDNVVLGTYYIKENQPDLGAHICNCGYITSTKAQGRGVGKFMCAHSLEVAKEMGFLAMQYNLVVSNNERAVHLWKKFGFEIIGTIPQAFHFKRQQFVDAYIMYKKL</sequence>